<dbReference type="Proteomes" id="UP001601442">
    <property type="component" value="Unassembled WGS sequence"/>
</dbReference>
<sequence>MTVGYDNLRFSSAEGIAVVTLDRPERRNSWTVPMIHEMSDALRRCDISDSVRVVVITGAGDAFSAGADLEDGPISSPGSDERPDEVLRELVTPKDVRKPVIAAINGDAIGIGLTSSLLCDLRIVARDARLAIPMTRLGVIPEMGAHWMLPRIAGHGVASDLLLTGRRIDGAEAVRLGVCHECADRGEVLDRAMEIARDIVERTAPRAVAAAKHLLAYSQGTGFRASRAYETEVFMRLAAEPDAAEGVAAFLEKRRPHWTGKLGADPV</sequence>
<protein>
    <submittedName>
        <fullName evidence="5">Enoyl-CoA hydratase/isomerase family protein</fullName>
    </submittedName>
</protein>
<accession>A0ABW6P9L8</accession>
<evidence type="ECO:0000256" key="4">
    <source>
        <dbReference type="ARBA" id="ARBA00023717"/>
    </source>
</evidence>
<dbReference type="InterPro" id="IPR014748">
    <property type="entry name" value="Enoyl-CoA_hydra_C"/>
</dbReference>
<keyword evidence="6" id="KW-1185">Reference proteome</keyword>
<comment type="catalytic activity">
    <reaction evidence="4">
        <text>a 4-saturated-(3S)-3-hydroxyacyl-CoA = a (3E)-enoyl-CoA + H2O</text>
        <dbReference type="Rhea" id="RHEA:20724"/>
        <dbReference type="ChEBI" id="CHEBI:15377"/>
        <dbReference type="ChEBI" id="CHEBI:58521"/>
        <dbReference type="ChEBI" id="CHEBI:137480"/>
        <dbReference type="EC" id="4.2.1.17"/>
    </reaction>
</comment>
<keyword evidence="2" id="KW-0456">Lyase</keyword>
<evidence type="ECO:0000256" key="3">
    <source>
        <dbReference type="ARBA" id="ARBA00023709"/>
    </source>
</evidence>
<dbReference type="SUPFAM" id="SSF52096">
    <property type="entry name" value="ClpP/crotonase"/>
    <property type="match status" value="1"/>
</dbReference>
<dbReference type="Gene3D" id="3.90.226.10">
    <property type="entry name" value="2-enoyl-CoA Hydratase, Chain A, domain 1"/>
    <property type="match status" value="1"/>
</dbReference>
<gene>
    <name evidence="5" type="ORF">ACFYU5_25845</name>
</gene>
<dbReference type="InterPro" id="IPR029045">
    <property type="entry name" value="ClpP/crotonase-like_dom_sf"/>
</dbReference>
<dbReference type="Pfam" id="PF00378">
    <property type="entry name" value="ECH_1"/>
    <property type="match status" value="1"/>
</dbReference>
<evidence type="ECO:0000256" key="1">
    <source>
        <dbReference type="ARBA" id="ARBA00005254"/>
    </source>
</evidence>
<dbReference type="PANTHER" id="PTHR11941">
    <property type="entry name" value="ENOYL-COA HYDRATASE-RELATED"/>
    <property type="match status" value="1"/>
</dbReference>
<reference evidence="5 6" key="1">
    <citation type="submission" date="2024-10" db="EMBL/GenBank/DDBJ databases">
        <title>The Natural Products Discovery Center: Release of the First 8490 Sequenced Strains for Exploring Actinobacteria Biosynthetic Diversity.</title>
        <authorList>
            <person name="Kalkreuter E."/>
            <person name="Kautsar S.A."/>
            <person name="Yang D."/>
            <person name="Bader C.D."/>
            <person name="Teijaro C.N."/>
            <person name="Fluegel L."/>
            <person name="Davis C.M."/>
            <person name="Simpson J.R."/>
            <person name="Lauterbach L."/>
            <person name="Steele A.D."/>
            <person name="Gui C."/>
            <person name="Meng S."/>
            <person name="Li G."/>
            <person name="Viehrig K."/>
            <person name="Ye F."/>
            <person name="Su P."/>
            <person name="Kiefer A.F."/>
            <person name="Nichols A."/>
            <person name="Cepeda A.J."/>
            <person name="Yan W."/>
            <person name="Fan B."/>
            <person name="Jiang Y."/>
            <person name="Adhikari A."/>
            <person name="Zheng C.-J."/>
            <person name="Schuster L."/>
            <person name="Cowan T.M."/>
            <person name="Smanski M.J."/>
            <person name="Chevrette M.G."/>
            <person name="De Carvalho L.P.S."/>
            <person name="Shen B."/>
        </authorList>
    </citation>
    <scope>NUCLEOTIDE SEQUENCE [LARGE SCALE GENOMIC DNA]</scope>
    <source>
        <strain evidence="5 6">NPDC004119</strain>
    </source>
</reference>
<organism evidence="5 6">
    <name type="scientific">Nocardia aobensis</name>
    <dbReference type="NCBI Taxonomy" id="257277"/>
    <lineage>
        <taxon>Bacteria</taxon>
        <taxon>Bacillati</taxon>
        <taxon>Actinomycetota</taxon>
        <taxon>Actinomycetes</taxon>
        <taxon>Mycobacteriales</taxon>
        <taxon>Nocardiaceae</taxon>
        <taxon>Nocardia</taxon>
    </lineage>
</organism>
<dbReference type="RefSeq" id="WP_387398666.1">
    <property type="nucleotide sequence ID" value="NZ_JBIAMT010000005.1"/>
</dbReference>
<comment type="similarity">
    <text evidence="1">Belongs to the enoyl-CoA hydratase/isomerase family.</text>
</comment>
<evidence type="ECO:0000313" key="5">
    <source>
        <dbReference type="EMBL" id="MFF0499848.1"/>
    </source>
</evidence>
<comment type="catalytic activity">
    <reaction evidence="3">
        <text>a (3S)-3-hydroxyacyl-CoA = a (2E)-enoyl-CoA + H2O</text>
        <dbReference type="Rhea" id="RHEA:16105"/>
        <dbReference type="ChEBI" id="CHEBI:15377"/>
        <dbReference type="ChEBI" id="CHEBI:57318"/>
        <dbReference type="ChEBI" id="CHEBI:58856"/>
        <dbReference type="EC" id="4.2.1.17"/>
    </reaction>
</comment>
<name>A0ABW6P9L8_9NOCA</name>
<comment type="caution">
    <text evidence="5">The sequence shown here is derived from an EMBL/GenBank/DDBJ whole genome shotgun (WGS) entry which is preliminary data.</text>
</comment>
<dbReference type="InterPro" id="IPR001753">
    <property type="entry name" value="Enoyl-CoA_hydra/iso"/>
</dbReference>
<evidence type="ECO:0000256" key="2">
    <source>
        <dbReference type="ARBA" id="ARBA00023239"/>
    </source>
</evidence>
<dbReference type="Gene3D" id="1.10.12.10">
    <property type="entry name" value="Lyase 2-enoyl-coa Hydratase, Chain A, domain 2"/>
    <property type="match status" value="1"/>
</dbReference>
<dbReference type="CDD" id="cd06558">
    <property type="entry name" value="crotonase-like"/>
    <property type="match status" value="1"/>
</dbReference>
<dbReference type="EMBL" id="JBIAMT010000005">
    <property type="protein sequence ID" value="MFF0499848.1"/>
    <property type="molecule type" value="Genomic_DNA"/>
</dbReference>
<dbReference type="PANTHER" id="PTHR11941:SF54">
    <property type="entry name" value="ENOYL-COA HYDRATASE, MITOCHONDRIAL"/>
    <property type="match status" value="1"/>
</dbReference>
<evidence type="ECO:0000313" key="6">
    <source>
        <dbReference type="Proteomes" id="UP001601442"/>
    </source>
</evidence>
<proteinExistence type="inferred from homology"/>